<keyword evidence="2" id="KW-0489">Methyltransferase</keyword>
<dbReference type="GO" id="GO:0071424">
    <property type="term" value="F:rRNA (cytosine-N4-)-methyltransferase activity"/>
    <property type="evidence" value="ECO:0007669"/>
    <property type="project" value="TreeGrafter"/>
</dbReference>
<dbReference type="GO" id="GO:0070475">
    <property type="term" value="P:rRNA base methylation"/>
    <property type="evidence" value="ECO:0007669"/>
    <property type="project" value="TreeGrafter"/>
</dbReference>
<accession>A0A830HPR4</accession>
<dbReference type="Proteomes" id="UP000660262">
    <property type="component" value="Unassembled WGS sequence"/>
</dbReference>
<proteinExistence type="inferred from homology"/>
<name>A0A830HPR4_9CHLO</name>
<evidence type="ECO:0000313" key="5">
    <source>
        <dbReference type="EMBL" id="GHP07039.1"/>
    </source>
</evidence>
<dbReference type="InterPro" id="IPR029063">
    <property type="entry name" value="SAM-dependent_MTases_sf"/>
</dbReference>
<sequence>MGTRRGTTKRKSPPPPFLSPFSSSAFRKFRPNQTNGFLQSLAIMRVNVAHSGRVHLNINASCLLWRRVRRASGVLTHDSLRTFRLKNSTLCSSSSSSVSMQGGSLLESEPQHVPVLLKEVMDVLSHRGGGENENKGGNAKGNTGVKSYLDATAGLGGHACAMLREHPHMKVMVLLDRDEDALAIASKRVADVAAEVGADVHVRCVHGNFKDVKTLLAPEEKFDAVLADLGVSSMQLDVAERGFRFGGALNTPLDMRMDRTQALTARDVVNTWSEMALADILHEYGEERRARHFAARLCTARGERSIETAADLLNALGLPTTWRATKGKNGKATTHPATRTFQAIRIAVNDELASIDAGVPSLMDTLAEGGRLGVISFHSLEDRRVKWIFKQGESEAAKLRKREESAASDGDDGRGRYRVSDAELALMDKGMGLDGIKSAVPLVQDVPAVRLLTKRPIVPCADEVLSNSRSRSAKLRACVRVTC</sequence>
<evidence type="ECO:0000256" key="4">
    <source>
        <dbReference type="ARBA" id="ARBA00022691"/>
    </source>
</evidence>
<dbReference type="PANTHER" id="PTHR11265:SF0">
    <property type="entry name" value="12S RRNA N4-METHYLCYTIDINE METHYLTRANSFERASE"/>
    <property type="match status" value="1"/>
</dbReference>
<gene>
    <name evidence="5" type="ORF">PPROV_000578200</name>
</gene>
<dbReference type="PANTHER" id="PTHR11265">
    <property type="entry name" value="S-ADENOSYL-METHYLTRANSFERASE MRAW"/>
    <property type="match status" value="1"/>
</dbReference>
<keyword evidence="4" id="KW-0949">S-adenosyl-L-methionine</keyword>
<dbReference type="EMBL" id="BNJQ01000015">
    <property type="protein sequence ID" value="GHP07039.1"/>
    <property type="molecule type" value="Genomic_DNA"/>
</dbReference>
<dbReference type="Gene3D" id="3.40.50.150">
    <property type="entry name" value="Vaccinia Virus protein VP39"/>
    <property type="match status" value="1"/>
</dbReference>
<dbReference type="InterPro" id="IPR002903">
    <property type="entry name" value="RsmH"/>
</dbReference>
<evidence type="ECO:0000256" key="2">
    <source>
        <dbReference type="ARBA" id="ARBA00022603"/>
    </source>
</evidence>
<evidence type="ECO:0000256" key="3">
    <source>
        <dbReference type="ARBA" id="ARBA00022679"/>
    </source>
</evidence>
<dbReference type="HAMAP" id="MF_01007">
    <property type="entry name" value="16SrRNA_methyltr_H"/>
    <property type="match status" value="1"/>
</dbReference>
<dbReference type="AlphaFoldDB" id="A0A830HPR4"/>
<dbReference type="NCBIfam" id="TIGR00006">
    <property type="entry name" value="16S rRNA (cytosine(1402)-N(4))-methyltransferase RsmH"/>
    <property type="match status" value="1"/>
</dbReference>
<dbReference type="CDD" id="cd02440">
    <property type="entry name" value="AdoMet_MTases"/>
    <property type="match status" value="1"/>
</dbReference>
<comment type="caution">
    <text evidence="5">The sequence shown here is derived from an EMBL/GenBank/DDBJ whole genome shotgun (WGS) entry which is preliminary data.</text>
</comment>
<dbReference type="SUPFAM" id="SSF53335">
    <property type="entry name" value="S-adenosyl-L-methionine-dependent methyltransferases"/>
    <property type="match status" value="1"/>
</dbReference>
<comment type="similarity">
    <text evidence="1">Belongs to the methyltransferase superfamily. RsmH family.</text>
</comment>
<dbReference type="Pfam" id="PF01795">
    <property type="entry name" value="Methyltransf_5"/>
    <property type="match status" value="1"/>
</dbReference>
<dbReference type="OrthoDB" id="439808at2759"/>
<dbReference type="Gene3D" id="1.10.150.170">
    <property type="entry name" value="Putative methyltransferase TM0872, insert domain"/>
    <property type="match status" value="1"/>
</dbReference>
<protein>
    <submittedName>
        <fullName evidence="5">Uncharacterized protein</fullName>
    </submittedName>
</protein>
<keyword evidence="3" id="KW-0808">Transferase</keyword>
<dbReference type="InterPro" id="IPR023397">
    <property type="entry name" value="SAM-dep_MeTrfase_MraW_recog"/>
</dbReference>
<organism evidence="5 6">
    <name type="scientific">Pycnococcus provasolii</name>
    <dbReference type="NCBI Taxonomy" id="41880"/>
    <lineage>
        <taxon>Eukaryota</taxon>
        <taxon>Viridiplantae</taxon>
        <taxon>Chlorophyta</taxon>
        <taxon>Pseudoscourfieldiophyceae</taxon>
        <taxon>Pseudoscourfieldiales</taxon>
        <taxon>Pycnococcaceae</taxon>
        <taxon>Pycnococcus</taxon>
    </lineage>
</organism>
<evidence type="ECO:0000313" key="6">
    <source>
        <dbReference type="Proteomes" id="UP000660262"/>
    </source>
</evidence>
<reference evidence="5" key="1">
    <citation type="submission" date="2020-10" db="EMBL/GenBank/DDBJ databases">
        <title>Unveiling of a novel bifunctional photoreceptor, Dualchrome1, isolated from a cosmopolitan green alga.</title>
        <authorList>
            <person name="Suzuki S."/>
            <person name="Kawachi M."/>
        </authorList>
    </citation>
    <scope>NUCLEOTIDE SEQUENCE</scope>
    <source>
        <strain evidence="5">NIES 2893</strain>
    </source>
</reference>
<dbReference type="SUPFAM" id="SSF81799">
    <property type="entry name" value="Putative methyltransferase TM0872, insert domain"/>
    <property type="match status" value="1"/>
</dbReference>
<keyword evidence="6" id="KW-1185">Reference proteome</keyword>
<evidence type="ECO:0000256" key="1">
    <source>
        <dbReference type="ARBA" id="ARBA00010396"/>
    </source>
</evidence>